<dbReference type="InterPro" id="IPR050855">
    <property type="entry name" value="NDM-1-like"/>
</dbReference>
<evidence type="ECO:0000313" key="2">
    <source>
        <dbReference type="EMBL" id="MFC6951888.1"/>
    </source>
</evidence>
<gene>
    <name evidence="2" type="ORF">ACFQGB_03345</name>
</gene>
<dbReference type="PANTHER" id="PTHR42951:SF4">
    <property type="entry name" value="ACYL-COENZYME A THIOESTERASE MBLAC2"/>
    <property type="match status" value="1"/>
</dbReference>
<dbReference type="EMBL" id="JBHSXN010000001">
    <property type="protein sequence ID" value="MFC6951888.1"/>
    <property type="molecule type" value="Genomic_DNA"/>
</dbReference>
<sequence>MTRGDVTEVTTGECTDLYHVDTGMYDVDAYGAVYLLDAEEPALVDTGIGTHYDRVLDLLEYADVDPEDVAYVVPTHVHLDHAGGAGFLADECENATVAVHANGARHLVDPTRLWEGTKSAVGDQFEFYTEPEPVPEDRIRELEDGDVVDLGDHELRAHDAPGHAPHQHVFHDPANDAVFTADAAGIYVPAIDEVRETTPPPQFDLEQALRDVETIANLDPSTLLYAHFGAQPTDDRLERYEARLTDWVAAVERAQQELGDDDAVVEHFVENTEMDAVWGDRKASAETAMNVRGVLAYLDRKRDD</sequence>
<dbReference type="InterPro" id="IPR001279">
    <property type="entry name" value="Metallo-B-lactamas"/>
</dbReference>
<proteinExistence type="predicted"/>
<evidence type="ECO:0000259" key="1">
    <source>
        <dbReference type="SMART" id="SM00849"/>
    </source>
</evidence>
<feature type="domain" description="Metallo-beta-lactamase" evidence="1">
    <location>
        <begin position="30"/>
        <end position="227"/>
    </location>
</feature>
<dbReference type="AlphaFoldDB" id="A0ABD5VDZ0"/>
<reference evidence="2 3" key="1">
    <citation type="journal article" date="2019" name="Int. J. Syst. Evol. Microbiol.">
        <title>The Global Catalogue of Microorganisms (GCM) 10K type strain sequencing project: providing services to taxonomists for standard genome sequencing and annotation.</title>
        <authorList>
            <consortium name="The Broad Institute Genomics Platform"/>
            <consortium name="The Broad Institute Genome Sequencing Center for Infectious Disease"/>
            <person name="Wu L."/>
            <person name="Ma J."/>
        </authorList>
    </citation>
    <scope>NUCLEOTIDE SEQUENCE [LARGE SCALE GENOMIC DNA]</scope>
    <source>
        <strain evidence="2 3">GX26</strain>
    </source>
</reference>
<name>A0ABD5VDZ0_9EURY</name>
<organism evidence="2 3">
    <name type="scientific">Halorubellus litoreus</name>
    <dbReference type="NCBI Taxonomy" id="755308"/>
    <lineage>
        <taxon>Archaea</taxon>
        <taxon>Methanobacteriati</taxon>
        <taxon>Methanobacteriota</taxon>
        <taxon>Stenosarchaea group</taxon>
        <taxon>Halobacteria</taxon>
        <taxon>Halobacteriales</taxon>
        <taxon>Halorubellaceae</taxon>
        <taxon>Halorubellus</taxon>
    </lineage>
</organism>
<dbReference type="Gene3D" id="3.60.15.10">
    <property type="entry name" value="Ribonuclease Z/Hydroxyacylglutathione hydrolase-like"/>
    <property type="match status" value="1"/>
</dbReference>
<dbReference type="SUPFAM" id="SSF56281">
    <property type="entry name" value="Metallo-hydrolase/oxidoreductase"/>
    <property type="match status" value="1"/>
</dbReference>
<dbReference type="InterPro" id="IPR037482">
    <property type="entry name" value="ST1585_MBL-fold"/>
</dbReference>
<dbReference type="Proteomes" id="UP001596395">
    <property type="component" value="Unassembled WGS sequence"/>
</dbReference>
<dbReference type="CDD" id="cd07726">
    <property type="entry name" value="ST1585-like_MBL-fold"/>
    <property type="match status" value="1"/>
</dbReference>
<protein>
    <submittedName>
        <fullName evidence="2">MBL fold metallo-hydrolase</fullName>
    </submittedName>
</protein>
<comment type="caution">
    <text evidence="2">The sequence shown here is derived from an EMBL/GenBank/DDBJ whole genome shotgun (WGS) entry which is preliminary data.</text>
</comment>
<dbReference type="RefSeq" id="WP_336348896.1">
    <property type="nucleotide sequence ID" value="NZ_JAZAQL010000001.1"/>
</dbReference>
<dbReference type="SMART" id="SM00849">
    <property type="entry name" value="Lactamase_B"/>
    <property type="match status" value="1"/>
</dbReference>
<accession>A0ABD5VDZ0</accession>
<keyword evidence="3" id="KW-1185">Reference proteome</keyword>
<evidence type="ECO:0000313" key="3">
    <source>
        <dbReference type="Proteomes" id="UP001596395"/>
    </source>
</evidence>
<dbReference type="Pfam" id="PF00753">
    <property type="entry name" value="Lactamase_B"/>
    <property type="match status" value="1"/>
</dbReference>
<dbReference type="PANTHER" id="PTHR42951">
    <property type="entry name" value="METALLO-BETA-LACTAMASE DOMAIN-CONTAINING"/>
    <property type="match status" value="1"/>
</dbReference>
<dbReference type="InterPro" id="IPR036866">
    <property type="entry name" value="RibonucZ/Hydroxyglut_hydro"/>
</dbReference>